<evidence type="ECO:0000256" key="2">
    <source>
        <dbReference type="SAM" id="Phobius"/>
    </source>
</evidence>
<evidence type="ECO:0000313" key="4">
    <source>
        <dbReference type="Proteomes" id="UP000593567"/>
    </source>
</evidence>
<proteinExistence type="predicted"/>
<sequence>MSYTTNRSCTHSSHSEEIPSEEPMLTFAPKTGSYNMRLQNLARRSKCKWIAFVLLTVLVLLLLLCGAVIILFTSDGKYVVAQEPDEAMGAESQAAPLKKEEKTYKFEYQTEGKQKEQVIINVKDNYTELFADDVTVFNHFKQRISLHRIQVTKTVQVCLVKTIKDEVKPKMLENALSELTTIQVNSSELYVIDSAPVPEEVLGDMTVHQFCSHLPVYLLKQVNVTGNGPELVSPLRTLSNSFKTHAFESGYIPRKRRQALDPYDQHNGGPYYCGGPIGTGDPLPAIQYTCTKNKNYCYRSLVNEQCDECYHGHYLRSSGCWCPINAIQTCIKITYKPDKRYCCGTNLSPCIASECDTQRVPFLPIPKIQFSIIKN</sequence>
<dbReference type="EMBL" id="VXIV02003277">
    <property type="protein sequence ID" value="KAF6018769.1"/>
    <property type="molecule type" value="Genomic_DNA"/>
</dbReference>
<dbReference type="Proteomes" id="UP000593567">
    <property type="component" value="Unassembled WGS sequence"/>
</dbReference>
<gene>
    <name evidence="3" type="ORF">EB796_022914</name>
</gene>
<keyword evidence="4" id="KW-1185">Reference proteome</keyword>
<reference evidence="3" key="1">
    <citation type="submission" date="2020-06" db="EMBL/GenBank/DDBJ databases">
        <title>Draft genome of Bugula neritina, a colonial animal packing powerful symbionts and potential medicines.</title>
        <authorList>
            <person name="Rayko M."/>
        </authorList>
    </citation>
    <scope>NUCLEOTIDE SEQUENCE [LARGE SCALE GENOMIC DNA]</scope>
    <source>
        <strain evidence="3">Kwan_BN1</strain>
    </source>
</reference>
<comment type="caution">
    <text evidence="3">The sequence shown here is derived from an EMBL/GenBank/DDBJ whole genome shotgun (WGS) entry which is preliminary data.</text>
</comment>
<evidence type="ECO:0008006" key="5">
    <source>
        <dbReference type="Google" id="ProtNLM"/>
    </source>
</evidence>
<feature type="compositionally biased region" description="Polar residues" evidence="1">
    <location>
        <begin position="1"/>
        <end position="10"/>
    </location>
</feature>
<name>A0A7J7IXX2_BUGNE</name>
<keyword evidence="2" id="KW-0812">Transmembrane</keyword>
<evidence type="ECO:0000256" key="1">
    <source>
        <dbReference type="SAM" id="MobiDB-lite"/>
    </source>
</evidence>
<accession>A0A7J7IXX2</accession>
<feature type="region of interest" description="Disordered" evidence="1">
    <location>
        <begin position="1"/>
        <end position="22"/>
    </location>
</feature>
<feature type="transmembrane region" description="Helical" evidence="2">
    <location>
        <begin position="49"/>
        <end position="72"/>
    </location>
</feature>
<organism evidence="3 4">
    <name type="scientific">Bugula neritina</name>
    <name type="common">Brown bryozoan</name>
    <name type="synonym">Sertularia neritina</name>
    <dbReference type="NCBI Taxonomy" id="10212"/>
    <lineage>
        <taxon>Eukaryota</taxon>
        <taxon>Metazoa</taxon>
        <taxon>Spiralia</taxon>
        <taxon>Lophotrochozoa</taxon>
        <taxon>Bryozoa</taxon>
        <taxon>Gymnolaemata</taxon>
        <taxon>Cheilostomatida</taxon>
        <taxon>Flustrina</taxon>
        <taxon>Buguloidea</taxon>
        <taxon>Bugulidae</taxon>
        <taxon>Bugula</taxon>
    </lineage>
</organism>
<keyword evidence="2" id="KW-1133">Transmembrane helix</keyword>
<evidence type="ECO:0000313" key="3">
    <source>
        <dbReference type="EMBL" id="KAF6018769.1"/>
    </source>
</evidence>
<dbReference type="AlphaFoldDB" id="A0A7J7IXX2"/>
<protein>
    <recommendedName>
        <fullName evidence="5">BRICHOS domain-containing protein</fullName>
    </recommendedName>
</protein>
<keyword evidence="2" id="KW-0472">Membrane</keyword>